<reference evidence="2" key="1">
    <citation type="journal article" date="2010" name="Nat. Biotechnol.">
        <title>Draft genome sequence of the oilseed species Ricinus communis.</title>
        <authorList>
            <person name="Chan A.P."/>
            <person name="Crabtree J."/>
            <person name="Zhao Q."/>
            <person name="Lorenzi H."/>
            <person name="Orvis J."/>
            <person name="Puiu D."/>
            <person name="Melake-Berhan A."/>
            <person name="Jones K.M."/>
            <person name="Redman J."/>
            <person name="Chen G."/>
            <person name="Cahoon E.B."/>
            <person name="Gedil M."/>
            <person name="Stanke M."/>
            <person name="Haas B.J."/>
            <person name="Wortman J.R."/>
            <person name="Fraser-Liggett C.M."/>
            <person name="Ravel J."/>
            <person name="Rabinowicz P.D."/>
        </authorList>
    </citation>
    <scope>NUCLEOTIDE SEQUENCE [LARGE SCALE GENOMIC DNA]</scope>
    <source>
        <strain evidence="2">cv. Hale</strain>
    </source>
</reference>
<accession>B9TBL8</accession>
<dbReference type="Proteomes" id="UP000008311">
    <property type="component" value="Unassembled WGS sequence"/>
</dbReference>
<dbReference type="EMBL" id="EQ976589">
    <property type="protein sequence ID" value="EEF26747.1"/>
    <property type="molecule type" value="Genomic_DNA"/>
</dbReference>
<dbReference type="InParanoid" id="B9TBL8"/>
<evidence type="ECO:0000313" key="2">
    <source>
        <dbReference type="Proteomes" id="UP000008311"/>
    </source>
</evidence>
<organism evidence="1 2">
    <name type="scientific">Ricinus communis</name>
    <name type="common">Castor bean</name>
    <dbReference type="NCBI Taxonomy" id="3988"/>
    <lineage>
        <taxon>Eukaryota</taxon>
        <taxon>Viridiplantae</taxon>
        <taxon>Streptophyta</taxon>
        <taxon>Embryophyta</taxon>
        <taxon>Tracheophyta</taxon>
        <taxon>Spermatophyta</taxon>
        <taxon>Magnoliopsida</taxon>
        <taxon>eudicotyledons</taxon>
        <taxon>Gunneridae</taxon>
        <taxon>Pentapetalae</taxon>
        <taxon>rosids</taxon>
        <taxon>fabids</taxon>
        <taxon>Malpighiales</taxon>
        <taxon>Euphorbiaceae</taxon>
        <taxon>Acalyphoideae</taxon>
        <taxon>Acalypheae</taxon>
        <taxon>Ricinus</taxon>
    </lineage>
</organism>
<evidence type="ECO:0000313" key="1">
    <source>
        <dbReference type="EMBL" id="EEF26747.1"/>
    </source>
</evidence>
<name>B9TBL8_RICCO</name>
<keyword evidence="2" id="KW-1185">Reference proteome</keyword>
<protein>
    <submittedName>
        <fullName evidence="1">Uncharacterized protein</fullName>
    </submittedName>
</protein>
<dbReference type="AlphaFoldDB" id="B9TBL8"/>
<gene>
    <name evidence="1" type="ORF">RCOM_0099780</name>
</gene>
<proteinExistence type="predicted"/>
<sequence length="214" mass="23632">MNCFARWRVDERLGLEFRDQTILQFGDSWDPLATFILLNPGSATPSSDIDQSGLLISQGISSVASLGGRYLPFSIDPLMRGIFKLFSTRYSGGVIRLQNLFNLRNQHSANARAQLNQHSDHPYIFASDAEIDFGSAPVIVACGEISADQLLVRELSRLITLSSQNSLYQVAKEADRLYSVVAVPSPGHVQQIDCYHPSYTFKYGNTTNLGALSI</sequence>